<dbReference type="GO" id="GO:0005765">
    <property type="term" value="C:lysosomal membrane"/>
    <property type="evidence" value="ECO:0007669"/>
    <property type="project" value="TreeGrafter"/>
</dbReference>
<evidence type="ECO:0000256" key="1">
    <source>
        <dbReference type="ARBA" id="ARBA00018167"/>
    </source>
</evidence>
<evidence type="ECO:0000256" key="2">
    <source>
        <dbReference type="ARBA" id="ARBA00022448"/>
    </source>
</evidence>
<feature type="domain" description="AP-5 complex subunit beta-1 N-terminal" evidence="5">
    <location>
        <begin position="36"/>
        <end position="107"/>
    </location>
</feature>
<sequence length="773" mass="87905">MVIQRNGATWSQQLSSFRSNPTHFLLNTTAESFRGELLQDLQSDKISEQLKMSMLMLFMEFPTLLCPDQKTGEHVAEVLITIFAQLSDSSRLMTLKHHLLVSMETLLITTDNFSLSVKVSCDFVSLLMQIIADLNDKKLGAGQRPLRITACECLRELENCYPGFLSQRLELLYSMQQQEVTCAHQSYTLLYSVALKNAVQHLAQSKCASDGSLKKVLSSKEDFSWSSTESVGNMSVMGVEQFLLLPSNGETKELKSILALILEDSYLLTSVSQSQLLWQLIQIVAVVRTLSPIIFKSQLVRLFGTMDVSLFHSILQMKGFFTDSLFTAEDEYVLLKRLVGMAQHPLLSTQVKLFYIDCLLHFPENRPLNSNTEENLPVLLTVKMTASLFPTVFNDSSTMLSRQNLLSLVYLENEGPEAEAGIGYFVDHLLSVHKIVTEHGNREITSLFFRVVYLFVRYFNYCEKQMEDLIQTVVDVYKKNSALAPYLINLMNETQKLLDVPSWSMSLSMALQKLIVNLQFQDFVLQMPVCHLKVLARIAKEHLIPQTETIRFLSNIALHTNLCDLGDWRTGNAVLTVCKNLLQHQKLDLLFTDLADLLQHLLLHFQDIDIQDRARFYYTLLTNLSSEKLTGILSTVPAGTQTKTRSWSSIMADNENISTHLTVHTMEQPVLHMHRVLDSSAFLPLLQASVNTCCEEYYQQLANSKSSSRLTLKYHLTFAENVKTQYHKLFCVVLQLELSDTNYEPNNLLEWALWQEARNVFRGVSTAATESNT</sequence>
<dbReference type="InterPro" id="IPR038741">
    <property type="entry name" value="AP5B1"/>
</dbReference>
<evidence type="ECO:0000313" key="7">
    <source>
        <dbReference type="EMBL" id="KAJ1144268.1"/>
    </source>
</evidence>
<dbReference type="GO" id="GO:0015031">
    <property type="term" value="P:protein transport"/>
    <property type="evidence" value="ECO:0007669"/>
    <property type="project" value="UniProtKB-KW"/>
</dbReference>
<feature type="domain" description="AP5B1 middle" evidence="6">
    <location>
        <begin position="250"/>
        <end position="629"/>
    </location>
</feature>
<protein>
    <recommendedName>
        <fullName evidence="1">AP-5 complex subunit beta-1</fullName>
    </recommendedName>
    <alternativeName>
        <fullName evidence="4">Adaptor-related protein complex 5 beta subunit</fullName>
    </alternativeName>
</protein>
<accession>A0AAV7R0P8</accession>
<comment type="caution">
    <text evidence="7">The sequence shown here is derived from an EMBL/GenBank/DDBJ whole genome shotgun (WGS) entry which is preliminary data.</text>
</comment>
<evidence type="ECO:0000256" key="4">
    <source>
        <dbReference type="ARBA" id="ARBA00032431"/>
    </source>
</evidence>
<keyword evidence="8" id="KW-1185">Reference proteome</keyword>
<proteinExistence type="predicted"/>
<evidence type="ECO:0000256" key="3">
    <source>
        <dbReference type="ARBA" id="ARBA00022927"/>
    </source>
</evidence>
<dbReference type="Pfam" id="PF21588">
    <property type="entry name" value="AP5B1_middle"/>
    <property type="match status" value="1"/>
</dbReference>
<dbReference type="InterPro" id="IPR048978">
    <property type="entry name" value="AP5B1_N"/>
</dbReference>
<evidence type="ECO:0000259" key="5">
    <source>
        <dbReference type="Pfam" id="PF21587"/>
    </source>
</evidence>
<dbReference type="PANTHER" id="PTHR34033:SF1">
    <property type="entry name" value="AP-5 COMPLEX SUBUNIT BETA-1"/>
    <property type="match status" value="1"/>
</dbReference>
<keyword evidence="3" id="KW-0653">Protein transport</keyword>
<reference evidence="7" key="1">
    <citation type="journal article" date="2022" name="bioRxiv">
        <title>Sequencing and chromosome-scale assembly of the giantPleurodeles waltlgenome.</title>
        <authorList>
            <person name="Brown T."/>
            <person name="Elewa A."/>
            <person name="Iarovenko S."/>
            <person name="Subramanian E."/>
            <person name="Araus A.J."/>
            <person name="Petzold A."/>
            <person name="Susuki M."/>
            <person name="Suzuki K.-i.T."/>
            <person name="Hayashi T."/>
            <person name="Toyoda A."/>
            <person name="Oliveira C."/>
            <person name="Osipova E."/>
            <person name="Leigh N.D."/>
            <person name="Simon A."/>
            <person name="Yun M.H."/>
        </authorList>
    </citation>
    <scope>NUCLEOTIDE SEQUENCE</scope>
    <source>
        <strain evidence="7">20211129_DDA</strain>
        <tissue evidence="7">Liver</tissue>
    </source>
</reference>
<keyword evidence="2" id="KW-0813">Transport</keyword>
<dbReference type="Proteomes" id="UP001066276">
    <property type="component" value="Chromosome 6"/>
</dbReference>
<dbReference type="EMBL" id="JANPWB010000010">
    <property type="protein sequence ID" value="KAJ1144268.1"/>
    <property type="molecule type" value="Genomic_DNA"/>
</dbReference>
<gene>
    <name evidence="7" type="ORF">NDU88_010569</name>
</gene>
<dbReference type="Pfam" id="PF21587">
    <property type="entry name" value="AP5B1_N"/>
    <property type="match status" value="1"/>
</dbReference>
<organism evidence="7 8">
    <name type="scientific">Pleurodeles waltl</name>
    <name type="common">Iberian ribbed newt</name>
    <dbReference type="NCBI Taxonomy" id="8319"/>
    <lineage>
        <taxon>Eukaryota</taxon>
        <taxon>Metazoa</taxon>
        <taxon>Chordata</taxon>
        <taxon>Craniata</taxon>
        <taxon>Vertebrata</taxon>
        <taxon>Euteleostomi</taxon>
        <taxon>Amphibia</taxon>
        <taxon>Batrachia</taxon>
        <taxon>Caudata</taxon>
        <taxon>Salamandroidea</taxon>
        <taxon>Salamandridae</taxon>
        <taxon>Pleurodelinae</taxon>
        <taxon>Pleurodeles</taxon>
    </lineage>
</organism>
<evidence type="ECO:0000313" key="8">
    <source>
        <dbReference type="Proteomes" id="UP001066276"/>
    </source>
</evidence>
<evidence type="ECO:0000259" key="6">
    <source>
        <dbReference type="Pfam" id="PF21588"/>
    </source>
</evidence>
<dbReference type="GO" id="GO:0030119">
    <property type="term" value="C:AP-type membrane coat adaptor complex"/>
    <property type="evidence" value="ECO:0007669"/>
    <property type="project" value="TreeGrafter"/>
</dbReference>
<dbReference type="PANTHER" id="PTHR34033">
    <property type="entry name" value="AP-5 COMPLEX SUBUNIT BETA-1"/>
    <property type="match status" value="1"/>
</dbReference>
<dbReference type="InterPro" id="IPR048979">
    <property type="entry name" value="AP5B1_middle"/>
</dbReference>
<name>A0AAV7R0P8_PLEWA</name>
<dbReference type="AlphaFoldDB" id="A0AAV7R0P8"/>
<dbReference type="GO" id="GO:0016197">
    <property type="term" value="P:endosomal transport"/>
    <property type="evidence" value="ECO:0007669"/>
    <property type="project" value="InterPro"/>
</dbReference>